<dbReference type="PANTHER" id="PTHR24186">
    <property type="entry name" value="PROTEIN PHOSPHATASE 1 REGULATORY SUBUNIT"/>
    <property type="match status" value="1"/>
</dbReference>
<feature type="repeat" description="ANK" evidence="7">
    <location>
        <begin position="116"/>
        <end position="140"/>
    </location>
</feature>
<evidence type="ECO:0000256" key="5">
    <source>
        <dbReference type="ARBA" id="ARBA00023043"/>
    </source>
</evidence>
<dbReference type="PANTHER" id="PTHR24186:SF46">
    <property type="entry name" value="PROTEIN ACCELERATED CELL DEATH 6-LIKE"/>
    <property type="match status" value="1"/>
</dbReference>
<dbReference type="GO" id="GO:0016020">
    <property type="term" value="C:membrane"/>
    <property type="evidence" value="ECO:0007669"/>
    <property type="project" value="UniProtKB-SubCell"/>
</dbReference>
<comment type="subcellular location">
    <subcellularLocation>
        <location evidence="1">Membrane</location>
        <topology evidence="1">Multi-pass membrane protein</topology>
    </subcellularLocation>
</comment>
<accession>A0ABD3IHG8</accession>
<dbReference type="InterPro" id="IPR036770">
    <property type="entry name" value="Ankyrin_rpt-contain_sf"/>
</dbReference>
<keyword evidence="6 8" id="KW-0472">Membrane</keyword>
<evidence type="ECO:0000256" key="1">
    <source>
        <dbReference type="ARBA" id="ARBA00004141"/>
    </source>
</evidence>
<keyword evidence="11" id="KW-1185">Reference proteome</keyword>
<dbReference type="SUPFAM" id="SSF48403">
    <property type="entry name" value="Ankyrin repeat"/>
    <property type="match status" value="1"/>
</dbReference>
<dbReference type="EMBL" id="JBJKBG010000011">
    <property type="protein sequence ID" value="KAL3714425.1"/>
    <property type="molecule type" value="Genomic_DNA"/>
</dbReference>
<comment type="caution">
    <text evidence="10">The sequence shown here is derived from an EMBL/GenBank/DDBJ whole genome shotgun (WGS) entry which is preliminary data.</text>
</comment>
<dbReference type="InterPro" id="IPR002110">
    <property type="entry name" value="Ankyrin_rpt"/>
</dbReference>
<evidence type="ECO:0000313" key="10">
    <source>
        <dbReference type="EMBL" id="KAL3714425.1"/>
    </source>
</evidence>
<organism evidence="10 11">
    <name type="scientific">Eucalyptus globulus</name>
    <name type="common">Tasmanian blue gum</name>
    <dbReference type="NCBI Taxonomy" id="34317"/>
    <lineage>
        <taxon>Eukaryota</taxon>
        <taxon>Viridiplantae</taxon>
        <taxon>Streptophyta</taxon>
        <taxon>Embryophyta</taxon>
        <taxon>Tracheophyta</taxon>
        <taxon>Spermatophyta</taxon>
        <taxon>Magnoliopsida</taxon>
        <taxon>eudicotyledons</taxon>
        <taxon>Gunneridae</taxon>
        <taxon>Pentapetalae</taxon>
        <taxon>rosids</taxon>
        <taxon>malvids</taxon>
        <taxon>Myrtales</taxon>
        <taxon>Myrtaceae</taxon>
        <taxon>Myrtoideae</taxon>
        <taxon>Eucalypteae</taxon>
        <taxon>Eucalyptus</taxon>
    </lineage>
</organism>
<reference evidence="10 11" key="1">
    <citation type="submission" date="2024-11" db="EMBL/GenBank/DDBJ databases">
        <title>Chromosome-level genome assembly of Eucalyptus globulus Labill. provides insights into its genome evolution.</title>
        <authorList>
            <person name="Li X."/>
        </authorList>
    </citation>
    <scope>NUCLEOTIDE SEQUENCE [LARGE SCALE GENOMIC DNA]</scope>
    <source>
        <strain evidence="10">CL2024</strain>
        <tissue evidence="10">Fresh tender leaves</tissue>
    </source>
</reference>
<dbReference type="PROSITE" id="PS50297">
    <property type="entry name" value="ANK_REP_REGION"/>
    <property type="match status" value="2"/>
</dbReference>
<evidence type="ECO:0000256" key="4">
    <source>
        <dbReference type="ARBA" id="ARBA00022989"/>
    </source>
</evidence>
<proteinExistence type="predicted"/>
<dbReference type="Pfam" id="PF12796">
    <property type="entry name" value="Ank_2"/>
    <property type="match status" value="2"/>
</dbReference>
<evidence type="ECO:0000256" key="2">
    <source>
        <dbReference type="ARBA" id="ARBA00022692"/>
    </source>
</evidence>
<keyword evidence="4 8" id="KW-1133">Transmembrane helix</keyword>
<feature type="domain" description="PGG" evidence="9">
    <location>
        <begin position="422"/>
        <end position="515"/>
    </location>
</feature>
<evidence type="ECO:0000313" key="11">
    <source>
        <dbReference type="Proteomes" id="UP001634007"/>
    </source>
</evidence>
<dbReference type="InterPro" id="IPR026961">
    <property type="entry name" value="PGG_dom"/>
</dbReference>
<name>A0ABD3IHG8_EUCGL</name>
<gene>
    <name evidence="10" type="ORF">ACJRO7_006364</name>
</gene>
<keyword evidence="3" id="KW-0677">Repeat</keyword>
<feature type="transmembrane region" description="Helical" evidence="8">
    <location>
        <begin position="431"/>
        <end position="451"/>
    </location>
</feature>
<dbReference type="PROSITE" id="PS50088">
    <property type="entry name" value="ANK_REPEAT"/>
    <property type="match status" value="2"/>
</dbReference>
<evidence type="ECO:0000256" key="7">
    <source>
        <dbReference type="PROSITE-ProRule" id="PRU00023"/>
    </source>
</evidence>
<dbReference type="SMART" id="SM00248">
    <property type="entry name" value="ANK"/>
    <property type="match status" value="8"/>
</dbReference>
<evidence type="ECO:0000256" key="6">
    <source>
        <dbReference type="ARBA" id="ARBA00023136"/>
    </source>
</evidence>
<keyword evidence="2 8" id="KW-0812">Transmembrane</keyword>
<feature type="transmembrane region" description="Helical" evidence="8">
    <location>
        <begin position="521"/>
        <end position="547"/>
    </location>
</feature>
<dbReference type="Gene3D" id="1.25.40.20">
    <property type="entry name" value="Ankyrin repeat-containing domain"/>
    <property type="match status" value="2"/>
</dbReference>
<evidence type="ECO:0000256" key="8">
    <source>
        <dbReference type="SAM" id="Phobius"/>
    </source>
</evidence>
<evidence type="ECO:0000259" key="9">
    <source>
        <dbReference type="Pfam" id="PF13962"/>
    </source>
</evidence>
<dbReference type="Proteomes" id="UP001634007">
    <property type="component" value="Unassembled WGS sequence"/>
</dbReference>
<protein>
    <recommendedName>
        <fullName evidence="9">PGG domain-containing protein</fullName>
    </recommendedName>
</protein>
<feature type="transmembrane region" description="Helical" evidence="8">
    <location>
        <begin position="485"/>
        <end position="509"/>
    </location>
</feature>
<dbReference type="AlphaFoldDB" id="A0ABD3IHG8"/>
<feature type="transmembrane region" description="Helical" evidence="8">
    <location>
        <begin position="457"/>
        <end position="478"/>
    </location>
</feature>
<keyword evidence="5 7" id="KW-0040">ANK repeat</keyword>
<dbReference type="Pfam" id="PF13962">
    <property type="entry name" value="PGG"/>
    <property type="match status" value="1"/>
</dbReference>
<feature type="repeat" description="ANK" evidence="7">
    <location>
        <begin position="148"/>
        <end position="180"/>
    </location>
</feature>
<sequence length="594" mass="66394">MDVKVSINDQEIWKQRRRRLEALIRADRGQRQHDPAQPDKFISPLLYQAAKEGGVDKFIKALEDHCVMEEVSLPILLGLRSPAKNTLLHAAAESDDIVRAVIDFVPENLITCKNSRRETPLHIAARAGKSGAVELLLPQGKPRCIDHTGNSALHEAVRNRHYEVIRMLVSEDPNPLYRQNKESKSPWCIAVETGDVEVLKLLLEAPNDGEDQRRSESQRVFGMSPVHLAIMYQKTDMLREMWKKKPWLFLLKDAGSGTPLHFTAALEQDNKDGYLPIHVACTMNHVRIVKELLWQWPDPAEFPVRLGQNILHVSARHGSIATVTYILKSLKFGHLINVRDFNGNMPLHLAALHCQPSIVLLARHRRVDLKLVNMNNMTALDVRLTRIILVSAGIPRSGELAICKPTGWSPRKRLEPPELDRYKDQASTRTVVAALVASVTFTSVFSVRGGFNAMYRVFVTCNSIAMYSSIIAIMILLWSHVNDPYTILLAILLSNVPLFVTFAAMPLAFMAGISVTISNLTWLSIIFLVLGSIALFITLGLFILLYLPLGCRHPLIRGFTDRIIFVGLLIARREAAGSRTAGRAATSPTPVSSL</sequence>
<evidence type="ECO:0000256" key="3">
    <source>
        <dbReference type="ARBA" id="ARBA00022737"/>
    </source>
</evidence>